<dbReference type="PROSITE" id="PS50075">
    <property type="entry name" value="CARRIER"/>
    <property type="match status" value="2"/>
</dbReference>
<dbReference type="FunFam" id="3.40.50.980:FF:000001">
    <property type="entry name" value="Non-ribosomal peptide synthetase"/>
    <property type="match status" value="2"/>
</dbReference>
<keyword evidence="3" id="KW-0597">Phosphoprotein</keyword>
<sequence length="1652" mass="177469">MNSLVTSSAGPAVKRGDGDQLRVLLPGLVAERIDSDPDAPAVTFGGRSTDYATLGARAAAVAQRLRARGVRRGDPVGVCLNRHPDLVAALLGVWWAGAAYVPLDPNHPDDRLAWMAADAGVRVTLTHSDLAGRLEREVEILDDLTATATDEPVSVLPVTAEDAAYIMYTSGSTGRPKGIVISHGGIANRVLWTVRTHGLGPGDRVLQKTSTGFDAAVWEFFAPLVSGATVALAPLGAERDPQLMVAAIAEQDITVLQGVPSVLRRLVAEPAWPSCSSLRLVFSAGEPLDGGLARALGADGRAEVWNTYGPTECSIDVSAHHSDPAAPDGPVPIGRPLENVRILLLEPSGDPVPIGVPGEIHVGGAGLGRGYLNQPALTAERFVPDPYGERGARLYRTGDQARWRPDGSLEFLGRLDDQVKVNGVRIEPGEVEAALLGHPAIEDAAVLVEEHEQGKRLVGYLAGTALPTVEAVRLHLRERVPEVMIPARFVPLAQFPLNTSGKTDRKALAALAPVTRRSVGPRNAAEELIAEIWRDLLGVEEVGVEDDFFALGATSLDVTRLATRLRARCGRVDLPGLFGTFTLAGQAALIGPAEPEPISVRKVDRTGPLPLSPGQHRLWFLDTLHPGSPEWVAPLFLRLPGQADEQNVRQALRHLEERHESLRTRYPVRDGEPTQVVGPAGEIELRLEQAPAEKLAGLFAEQFARGFDLATGPLWRALLVDVPEQDPVLLITVHHIASDGWSTAVLERELRALLAGEQLPDLPVQYADYAVWQREHRTDEALADDLAFWRAELAGAMPTELLTDRPRPARRSGAGAGVQVRIPPALAQTVGEFSQARGVTPFMTLLTTLAALLSRHTGSGDVVIGTPVAGRDREELGGVVGFFLNSVVLRCRLDEDLDGTGALERIKRTCAGAFAHQNVPFERLVTELQPQRDLSRTPLYQVAFDLQEEGATTMTADRAVNKAFQQSWKVSKTDLTLFVRRDAHGGLDAAFEYSTELFDQSTVRRLGERYVRLLRAIVTEPDRRLSTLELMPDAEARQVRQWSVNYGPLPRTCVSEDVRAAGAISPEAVAVECGTRSLTYAELEAQSNRIAHRLSDLVSGEATVAVLLDRGPELIATMLGIWKAGAAYVPLDPSFPAARIADMLHSAGTTVAITAAEYADRFPAQIRTLGPEDADGCPDTPPEIEPHLDQLAYVIFTSGSTGRPKGVAVTHRGLANHVHWAARELAGQGAGGAPLFSSVAFDLVVPNLWAPLVAGQRVWMYPQPAELDGLGKALTQAGRFSFVKLTPGHLELLEHQLTPAQMDRLAEVIVVAGEALAGPLAQRWRNVLGDGRLINEYGPTEASVGTCVHPVVGRVETDVVPIGRPLPNLTMHVLHEDGRPAPIGAAGELWVGGVGVARGYIGRPDLTAERFVPDPWGSSGARLYRTGDLARLRGDGAVEFLGRADDQVKIRGYRVEPGEVRAWLLENPEIKDAVVLADGPLTDQRLLAYYVPAGPAGPGDLAAYCAQRLPAYLIPADFVAVESIPLTANGKLDRSALPQPGRPDQVARTAPRNPAEERVAQIWAEVLGGAPQDVDVHTSFFAAGGHSIRAVQLIAELKSAFGVQLSIRAVFERPTVAELAEEIEAAIVAEIGQMSATDLMAQMKDPLEEGNS</sequence>
<dbReference type="InterPro" id="IPR001242">
    <property type="entry name" value="Condensation_dom"/>
</dbReference>
<dbReference type="CDD" id="cd05930">
    <property type="entry name" value="A_NRPS"/>
    <property type="match status" value="2"/>
</dbReference>
<dbReference type="SUPFAM" id="SSF47336">
    <property type="entry name" value="ACP-like"/>
    <property type="match status" value="2"/>
</dbReference>
<dbReference type="FunFam" id="3.40.50.12780:FF:000012">
    <property type="entry name" value="Non-ribosomal peptide synthetase"/>
    <property type="match status" value="1"/>
</dbReference>
<comment type="caution">
    <text evidence="6">The sequence shown here is derived from an EMBL/GenBank/DDBJ whole genome shotgun (WGS) entry which is preliminary data.</text>
</comment>
<reference evidence="6" key="1">
    <citation type="submission" date="2021-11" db="EMBL/GenBank/DDBJ databases">
        <title>Streptomyces corallinus and Kineosporia corallina sp. nov., two new coral-derived marine actinobacteria.</title>
        <authorList>
            <person name="Buangrab K."/>
            <person name="Sutthacheep M."/>
            <person name="Yeemin T."/>
            <person name="Harunari E."/>
            <person name="Igarashi Y."/>
            <person name="Sripreechasak P."/>
            <person name="Kanchanasin P."/>
            <person name="Tanasupawat S."/>
            <person name="Phongsopitanun W."/>
        </authorList>
    </citation>
    <scope>NUCLEOTIDE SEQUENCE</scope>
    <source>
        <strain evidence="6">JCM 31032</strain>
    </source>
</reference>
<dbReference type="InterPro" id="IPR020845">
    <property type="entry name" value="AMP-binding_CS"/>
</dbReference>
<dbReference type="InterPro" id="IPR009081">
    <property type="entry name" value="PP-bd_ACP"/>
</dbReference>
<dbReference type="GO" id="GO:0044550">
    <property type="term" value="P:secondary metabolite biosynthetic process"/>
    <property type="evidence" value="ECO:0007669"/>
    <property type="project" value="TreeGrafter"/>
</dbReference>
<dbReference type="FunFam" id="1.10.1200.10:FF:000005">
    <property type="entry name" value="Nonribosomal peptide synthetase 1"/>
    <property type="match status" value="1"/>
</dbReference>
<proteinExistence type="predicted"/>
<feature type="region of interest" description="Disordered" evidence="4">
    <location>
        <begin position="1532"/>
        <end position="1552"/>
    </location>
</feature>
<evidence type="ECO:0000256" key="4">
    <source>
        <dbReference type="SAM" id="MobiDB-lite"/>
    </source>
</evidence>
<dbReference type="GO" id="GO:0005737">
    <property type="term" value="C:cytoplasm"/>
    <property type="evidence" value="ECO:0007669"/>
    <property type="project" value="TreeGrafter"/>
</dbReference>
<dbReference type="Pfam" id="PF00668">
    <property type="entry name" value="Condensation"/>
    <property type="match status" value="1"/>
</dbReference>
<evidence type="ECO:0000256" key="1">
    <source>
        <dbReference type="ARBA" id="ARBA00001957"/>
    </source>
</evidence>
<dbReference type="Pfam" id="PF00550">
    <property type="entry name" value="PP-binding"/>
    <property type="match status" value="2"/>
</dbReference>
<name>A0A9X1NDY0_9ACTN</name>
<dbReference type="GO" id="GO:0003824">
    <property type="term" value="F:catalytic activity"/>
    <property type="evidence" value="ECO:0007669"/>
    <property type="project" value="InterPro"/>
</dbReference>
<dbReference type="InterPro" id="IPR006162">
    <property type="entry name" value="Ppantetheine_attach_site"/>
</dbReference>
<dbReference type="InterPro" id="IPR020806">
    <property type="entry name" value="PKS_PP-bd"/>
</dbReference>
<dbReference type="PANTHER" id="PTHR45527:SF1">
    <property type="entry name" value="FATTY ACID SYNTHASE"/>
    <property type="match status" value="1"/>
</dbReference>
<dbReference type="Proteomes" id="UP001138997">
    <property type="component" value="Unassembled WGS sequence"/>
</dbReference>
<dbReference type="SMART" id="SM01294">
    <property type="entry name" value="PKS_PP_betabranch"/>
    <property type="match status" value="1"/>
</dbReference>
<feature type="domain" description="Carrier" evidence="5">
    <location>
        <begin position="520"/>
        <end position="594"/>
    </location>
</feature>
<dbReference type="FunFam" id="2.30.38.10:FF:000001">
    <property type="entry name" value="Non-ribosomal peptide synthetase PvdI"/>
    <property type="match status" value="2"/>
</dbReference>
<dbReference type="Gene3D" id="2.30.38.10">
    <property type="entry name" value="Luciferase, Domain 3"/>
    <property type="match status" value="2"/>
</dbReference>
<dbReference type="PROSITE" id="PS00455">
    <property type="entry name" value="AMP_BINDING"/>
    <property type="match status" value="2"/>
</dbReference>
<comment type="cofactor">
    <cofactor evidence="1">
        <name>pantetheine 4'-phosphate</name>
        <dbReference type="ChEBI" id="CHEBI:47942"/>
    </cofactor>
</comment>
<dbReference type="InterPro" id="IPR025110">
    <property type="entry name" value="AMP-bd_C"/>
</dbReference>
<dbReference type="EMBL" id="JAJOMB010000006">
    <property type="protein sequence ID" value="MCD5312019.1"/>
    <property type="molecule type" value="Genomic_DNA"/>
</dbReference>
<dbReference type="Gene3D" id="3.30.300.30">
    <property type="match status" value="2"/>
</dbReference>
<evidence type="ECO:0000313" key="6">
    <source>
        <dbReference type="EMBL" id="MCD5312019.1"/>
    </source>
</evidence>
<dbReference type="GO" id="GO:0043041">
    <property type="term" value="P:amino acid activation for nonribosomal peptide biosynthetic process"/>
    <property type="evidence" value="ECO:0007669"/>
    <property type="project" value="TreeGrafter"/>
</dbReference>
<evidence type="ECO:0000256" key="3">
    <source>
        <dbReference type="ARBA" id="ARBA00022553"/>
    </source>
</evidence>
<dbReference type="NCBIfam" id="TIGR01733">
    <property type="entry name" value="AA-adenyl-dom"/>
    <property type="match status" value="2"/>
</dbReference>
<evidence type="ECO:0000313" key="7">
    <source>
        <dbReference type="Proteomes" id="UP001138997"/>
    </source>
</evidence>
<dbReference type="SUPFAM" id="SSF52777">
    <property type="entry name" value="CoA-dependent acyltransferases"/>
    <property type="match status" value="2"/>
</dbReference>
<dbReference type="GO" id="GO:0031177">
    <property type="term" value="F:phosphopantetheine binding"/>
    <property type="evidence" value="ECO:0007669"/>
    <property type="project" value="InterPro"/>
</dbReference>
<dbReference type="CDD" id="cd19531">
    <property type="entry name" value="LCL_NRPS-like"/>
    <property type="match status" value="1"/>
</dbReference>
<dbReference type="InterPro" id="IPR010071">
    <property type="entry name" value="AA_adenyl_dom"/>
</dbReference>
<dbReference type="Gene3D" id="1.10.1200.10">
    <property type="entry name" value="ACP-like"/>
    <property type="match status" value="2"/>
</dbReference>
<dbReference type="PANTHER" id="PTHR45527">
    <property type="entry name" value="NONRIBOSOMAL PEPTIDE SYNTHETASE"/>
    <property type="match status" value="1"/>
</dbReference>
<accession>A0A9X1NDY0</accession>
<dbReference type="RefSeq" id="WP_231441798.1">
    <property type="nucleotide sequence ID" value="NZ_JAJOMB010000006.1"/>
</dbReference>
<dbReference type="PROSITE" id="PS00012">
    <property type="entry name" value="PHOSPHOPANTETHEINE"/>
    <property type="match status" value="1"/>
</dbReference>
<dbReference type="Gene3D" id="3.40.50.980">
    <property type="match status" value="4"/>
</dbReference>
<dbReference type="InterPro" id="IPR023213">
    <property type="entry name" value="CAT-like_dom_sf"/>
</dbReference>
<dbReference type="InterPro" id="IPR036736">
    <property type="entry name" value="ACP-like_sf"/>
</dbReference>
<feature type="domain" description="Carrier" evidence="5">
    <location>
        <begin position="1550"/>
        <end position="1627"/>
    </location>
</feature>
<protein>
    <submittedName>
        <fullName evidence="6">Amino acid adenylation domain-containing protein</fullName>
    </submittedName>
</protein>
<dbReference type="Pfam" id="PF00501">
    <property type="entry name" value="AMP-binding"/>
    <property type="match status" value="2"/>
</dbReference>
<dbReference type="InterPro" id="IPR045851">
    <property type="entry name" value="AMP-bd_C_sf"/>
</dbReference>
<keyword evidence="2" id="KW-0596">Phosphopantetheine</keyword>
<evidence type="ECO:0000256" key="2">
    <source>
        <dbReference type="ARBA" id="ARBA00022450"/>
    </source>
</evidence>
<keyword evidence="7" id="KW-1185">Reference proteome</keyword>
<gene>
    <name evidence="6" type="ORF">LR394_13995</name>
</gene>
<organism evidence="6 7">
    <name type="scientific">Kineosporia babensis</name>
    <dbReference type="NCBI Taxonomy" id="499548"/>
    <lineage>
        <taxon>Bacteria</taxon>
        <taxon>Bacillati</taxon>
        <taxon>Actinomycetota</taxon>
        <taxon>Actinomycetes</taxon>
        <taxon>Kineosporiales</taxon>
        <taxon>Kineosporiaceae</taxon>
        <taxon>Kineosporia</taxon>
    </lineage>
</organism>
<dbReference type="Gene3D" id="3.30.559.10">
    <property type="entry name" value="Chloramphenicol acetyltransferase-like domain"/>
    <property type="match status" value="1"/>
</dbReference>
<evidence type="ECO:0000259" key="5">
    <source>
        <dbReference type="PROSITE" id="PS50075"/>
    </source>
</evidence>
<dbReference type="Pfam" id="PF13193">
    <property type="entry name" value="AMP-binding_C"/>
    <property type="match status" value="2"/>
</dbReference>
<dbReference type="SUPFAM" id="SSF56801">
    <property type="entry name" value="Acetyl-CoA synthetase-like"/>
    <property type="match status" value="2"/>
</dbReference>
<dbReference type="GO" id="GO:0008610">
    <property type="term" value="P:lipid biosynthetic process"/>
    <property type="evidence" value="ECO:0007669"/>
    <property type="project" value="UniProtKB-ARBA"/>
</dbReference>
<dbReference type="SMART" id="SM00823">
    <property type="entry name" value="PKS_PP"/>
    <property type="match status" value="2"/>
</dbReference>
<dbReference type="Gene3D" id="3.30.559.30">
    <property type="entry name" value="Nonribosomal peptide synthetase, condensation domain"/>
    <property type="match status" value="1"/>
</dbReference>
<dbReference type="InterPro" id="IPR000873">
    <property type="entry name" value="AMP-dep_synth/lig_dom"/>
</dbReference>